<feature type="region of interest" description="Disordered" evidence="1">
    <location>
        <begin position="1"/>
        <end position="266"/>
    </location>
</feature>
<name>A0AAN7AI17_9PEZI</name>
<dbReference type="PANTHER" id="PTHR22794">
    <property type="entry name" value="THAP DOMAIN PROTEIN 11"/>
    <property type="match status" value="1"/>
</dbReference>
<keyword evidence="3" id="KW-1185">Reference proteome</keyword>
<dbReference type="GO" id="GO:0031931">
    <property type="term" value="C:TORC1 complex"/>
    <property type="evidence" value="ECO:0007669"/>
    <property type="project" value="TreeGrafter"/>
</dbReference>
<gene>
    <name evidence="2" type="ORF">QBC35DRAFT_146477</name>
</gene>
<feature type="compositionally biased region" description="Polar residues" evidence="1">
    <location>
        <begin position="202"/>
        <end position="222"/>
    </location>
</feature>
<evidence type="ECO:0000313" key="2">
    <source>
        <dbReference type="EMBL" id="KAK4189396.1"/>
    </source>
</evidence>
<evidence type="ECO:0000256" key="1">
    <source>
        <dbReference type="SAM" id="MobiDB-lite"/>
    </source>
</evidence>
<dbReference type="Proteomes" id="UP001302126">
    <property type="component" value="Unassembled WGS sequence"/>
</dbReference>
<evidence type="ECO:0000313" key="3">
    <source>
        <dbReference type="Proteomes" id="UP001302126"/>
    </source>
</evidence>
<proteinExistence type="predicted"/>
<feature type="compositionally biased region" description="Acidic residues" evidence="1">
    <location>
        <begin position="187"/>
        <end position="199"/>
    </location>
</feature>
<sequence>MARDSESSATGQSKRPSTIHFGDSSDHVHQQTTTHTHRVKSQKHIVGGGASRLHARVPSSKALHKYHASASTAKLNRRHGTSLSPERGSGLTQQHLEQRQQQQQQQQQHHHHHRRATSELKLTPREPPASNLKKNTSTTSLKRNRSHVDVGKKTKSTTSLHKSVSNPAVDKLRTSGGSSKVHFNLGDAEDDDDQDDEWVDASTSASPLLSRRGSTISGNAQPTHPPPLNRQIPAVAPPTSHQDDPHEVSPTSKPPTASTNISRDTSFISNAITSKVLSRVPSHGAPPKMSTETVSVRASTSLQQSSAESSLGRSIQPRPGSSGRAELTSRFIGHNSQEPGSEIPVDSYMLAAANKGGLTRAALGKQAETTIPRRPRSMGSLSHAQDAMRSAAADYDSDDHGGEGPNGARSNRNGGFVNRTQQKLDLQRASSDVAPKHPYGILGYGPDGVAVGAPEPKPWWAYVTRPYSFAARSGPAFQKALERTGLEWLAIRRYYTPHADSIKRIKNLPGSPYHHKDEEPTHHEPSRPQSRRSATELIAGRPATSSGMPDGQHHEHEPVEPSSASARRPFSSLRVATSSVASSYGTDDGNGDGVGARLMNEHQQQRQRRLSGSSYTEMSHRFDPEVRAVLRMMWAQPNDQLTASEE</sequence>
<dbReference type="EMBL" id="MU864376">
    <property type="protein sequence ID" value="KAK4189396.1"/>
    <property type="molecule type" value="Genomic_DNA"/>
</dbReference>
<feature type="compositionally biased region" description="Polar residues" evidence="1">
    <location>
        <begin position="249"/>
        <end position="266"/>
    </location>
</feature>
<dbReference type="GO" id="GO:0000329">
    <property type="term" value="C:fungal-type vacuole membrane"/>
    <property type="evidence" value="ECO:0007669"/>
    <property type="project" value="TreeGrafter"/>
</dbReference>
<reference evidence="2" key="2">
    <citation type="submission" date="2023-05" db="EMBL/GenBank/DDBJ databases">
        <authorList>
            <consortium name="Lawrence Berkeley National Laboratory"/>
            <person name="Steindorff A."/>
            <person name="Hensen N."/>
            <person name="Bonometti L."/>
            <person name="Westerberg I."/>
            <person name="Brannstrom I.O."/>
            <person name="Guillou S."/>
            <person name="Cros-Aarteil S."/>
            <person name="Calhoun S."/>
            <person name="Haridas S."/>
            <person name="Kuo A."/>
            <person name="Mondo S."/>
            <person name="Pangilinan J."/>
            <person name="Riley R."/>
            <person name="Labutti K."/>
            <person name="Andreopoulos B."/>
            <person name="Lipzen A."/>
            <person name="Chen C."/>
            <person name="Yanf M."/>
            <person name="Daum C."/>
            <person name="Ng V."/>
            <person name="Clum A."/>
            <person name="Ohm R."/>
            <person name="Martin F."/>
            <person name="Silar P."/>
            <person name="Natvig D."/>
            <person name="Lalanne C."/>
            <person name="Gautier V."/>
            <person name="Ament-Velasquez S.L."/>
            <person name="Kruys A."/>
            <person name="Hutchinson M.I."/>
            <person name="Powell A.J."/>
            <person name="Barry K."/>
            <person name="Miller A.N."/>
            <person name="Grigoriev I.V."/>
            <person name="Debuchy R."/>
            <person name="Gladieux P."/>
            <person name="Thoren M.H."/>
            <person name="Johannesson H."/>
        </authorList>
    </citation>
    <scope>NUCLEOTIDE SEQUENCE</scope>
    <source>
        <strain evidence="2">PSN309</strain>
    </source>
</reference>
<feature type="compositionally biased region" description="Polar residues" evidence="1">
    <location>
        <begin position="574"/>
        <end position="585"/>
    </location>
</feature>
<feature type="compositionally biased region" description="Polar residues" evidence="1">
    <location>
        <begin position="7"/>
        <end position="16"/>
    </location>
</feature>
<comment type="caution">
    <text evidence="2">The sequence shown here is derived from an EMBL/GenBank/DDBJ whole genome shotgun (WGS) entry which is preliminary data.</text>
</comment>
<feature type="compositionally biased region" description="Low complexity" evidence="1">
    <location>
        <begin position="93"/>
        <end position="107"/>
    </location>
</feature>
<accession>A0AAN7AI17</accession>
<feature type="region of interest" description="Disordered" evidence="1">
    <location>
        <begin position="361"/>
        <end position="416"/>
    </location>
</feature>
<feature type="compositionally biased region" description="Polar residues" evidence="1">
    <location>
        <begin position="132"/>
        <end position="141"/>
    </location>
</feature>
<feature type="compositionally biased region" description="Basic and acidic residues" evidence="1">
    <location>
        <begin position="514"/>
        <end position="526"/>
    </location>
</feature>
<feature type="region of interest" description="Disordered" evidence="1">
    <location>
        <begin position="278"/>
        <end position="326"/>
    </location>
</feature>
<feature type="compositionally biased region" description="Low complexity" evidence="1">
    <location>
        <begin position="156"/>
        <end position="165"/>
    </location>
</feature>
<organism evidence="2 3">
    <name type="scientific">Podospora australis</name>
    <dbReference type="NCBI Taxonomy" id="1536484"/>
    <lineage>
        <taxon>Eukaryota</taxon>
        <taxon>Fungi</taxon>
        <taxon>Dikarya</taxon>
        <taxon>Ascomycota</taxon>
        <taxon>Pezizomycotina</taxon>
        <taxon>Sordariomycetes</taxon>
        <taxon>Sordariomycetidae</taxon>
        <taxon>Sordariales</taxon>
        <taxon>Podosporaceae</taxon>
        <taxon>Podospora</taxon>
    </lineage>
</organism>
<dbReference type="PANTHER" id="PTHR22794:SF2">
    <property type="entry name" value="THAP DOMAIN-CONTAINING PROTEIN 11"/>
    <property type="match status" value="1"/>
</dbReference>
<dbReference type="AlphaFoldDB" id="A0AAN7AI17"/>
<feature type="region of interest" description="Disordered" evidence="1">
    <location>
        <begin position="504"/>
        <end position="619"/>
    </location>
</feature>
<feature type="compositionally biased region" description="Low complexity" evidence="1">
    <location>
        <begin position="298"/>
        <end position="311"/>
    </location>
</feature>
<protein>
    <submittedName>
        <fullName evidence="2">Uncharacterized protein</fullName>
    </submittedName>
</protein>
<reference evidence="2" key="1">
    <citation type="journal article" date="2023" name="Mol. Phylogenet. Evol.">
        <title>Genome-scale phylogeny and comparative genomics of the fungal order Sordariales.</title>
        <authorList>
            <person name="Hensen N."/>
            <person name="Bonometti L."/>
            <person name="Westerberg I."/>
            <person name="Brannstrom I.O."/>
            <person name="Guillou S."/>
            <person name="Cros-Aarteil S."/>
            <person name="Calhoun S."/>
            <person name="Haridas S."/>
            <person name="Kuo A."/>
            <person name="Mondo S."/>
            <person name="Pangilinan J."/>
            <person name="Riley R."/>
            <person name="LaButti K."/>
            <person name="Andreopoulos B."/>
            <person name="Lipzen A."/>
            <person name="Chen C."/>
            <person name="Yan M."/>
            <person name="Daum C."/>
            <person name="Ng V."/>
            <person name="Clum A."/>
            <person name="Steindorff A."/>
            <person name="Ohm R.A."/>
            <person name="Martin F."/>
            <person name="Silar P."/>
            <person name="Natvig D.O."/>
            <person name="Lalanne C."/>
            <person name="Gautier V."/>
            <person name="Ament-Velasquez S.L."/>
            <person name="Kruys A."/>
            <person name="Hutchinson M.I."/>
            <person name="Powell A.J."/>
            <person name="Barry K."/>
            <person name="Miller A.N."/>
            <person name="Grigoriev I.V."/>
            <person name="Debuchy R."/>
            <person name="Gladieux P."/>
            <person name="Hiltunen Thoren M."/>
            <person name="Johannesson H."/>
        </authorList>
    </citation>
    <scope>NUCLEOTIDE SEQUENCE</scope>
    <source>
        <strain evidence="2">PSN309</strain>
    </source>
</reference>
<feature type="compositionally biased region" description="Low complexity" evidence="1">
    <location>
        <begin position="561"/>
        <end position="572"/>
    </location>
</feature>